<dbReference type="InterPro" id="IPR019635">
    <property type="entry name" value="DUF2500"/>
</dbReference>
<dbReference type="Gene3D" id="2.40.50.660">
    <property type="match status" value="1"/>
</dbReference>
<dbReference type="EMBL" id="JARRAG010000001">
    <property type="protein sequence ID" value="MDG3002253.1"/>
    <property type="molecule type" value="Genomic_DNA"/>
</dbReference>
<reference evidence="1 2" key="1">
    <citation type="submission" date="2023-03" db="EMBL/GenBank/DDBJ databases">
        <title>Paludisphaera mucosa sp. nov. a novel planctomycete from northern fen.</title>
        <authorList>
            <person name="Ivanova A."/>
        </authorList>
    </citation>
    <scope>NUCLEOTIDE SEQUENCE [LARGE SCALE GENOMIC DNA]</scope>
    <source>
        <strain evidence="1 2">Pla2</strain>
    </source>
</reference>
<dbReference type="RefSeq" id="WP_277858617.1">
    <property type="nucleotide sequence ID" value="NZ_JARRAG010000001.1"/>
</dbReference>
<evidence type="ECO:0000313" key="2">
    <source>
        <dbReference type="Proteomes" id="UP001216907"/>
    </source>
</evidence>
<name>A0ABT6F3T9_9BACT</name>
<keyword evidence="2" id="KW-1185">Reference proteome</keyword>
<evidence type="ECO:0000313" key="1">
    <source>
        <dbReference type="EMBL" id="MDG3002253.1"/>
    </source>
</evidence>
<sequence>MEILFVLVPLLIAAVFLIMVVTIAYQAVTGLAEWSRNNSLPVEEAHSRLVSKRTEMRGHSHNQMHGRVRTFYYATFELKDGDRHEFGLSGREYGLLAEGDQGTLTYQGTRYHGFRRVGARVVDADF</sequence>
<accession>A0ABT6F3T9</accession>
<proteinExistence type="predicted"/>
<gene>
    <name evidence="1" type="ORF">PZE19_00485</name>
</gene>
<dbReference type="Proteomes" id="UP001216907">
    <property type="component" value="Unassembled WGS sequence"/>
</dbReference>
<comment type="caution">
    <text evidence="1">The sequence shown here is derived from an EMBL/GenBank/DDBJ whole genome shotgun (WGS) entry which is preliminary data.</text>
</comment>
<protein>
    <submittedName>
        <fullName evidence="1">DUF2500 domain-containing protein</fullName>
    </submittedName>
</protein>
<dbReference type="Pfam" id="PF10694">
    <property type="entry name" value="DUF2500"/>
    <property type="match status" value="1"/>
</dbReference>
<organism evidence="1 2">
    <name type="scientific">Paludisphaera mucosa</name>
    <dbReference type="NCBI Taxonomy" id="3030827"/>
    <lineage>
        <taxon>Bacteria</taxon>
        <taxon>Pseudomonadati</taxon>
        <taxon>Planctomycetota</taxon>
        <taxon>Planctomycetia</taxon>
        <taxon>Isosphaerales</taxon>
        <taxon>Isosphaeraceae</taxon>
        <taxon>Paludisphaera</taxon>
    </lineage>
</organism>